<evidence type="ECO:0008006" key="3">
    <source>
        <dbReference type="Google" id="ProtNLM"/>
    </source>
</evidence>
<dbReference type="RefSeq" id="WP_135251459.1">
    <property type="nucleotide sequence ID" value="NZ_SMLK01000009.1"/>
</dbReference>
<gene>
    <name evidence="1" type="ORF">EZ216_19460</name>
</gene>
<name>A0A4Z0BFZ1_9BURK</name>
<protein>
    <recommendedName>
        <fullName evidence="3">STAS domain-containing protein</fullName>
    </recommendedName>
</protein>
<reference evidence="1 2" key="1">
    <citation type="submission" date="2019-03" db="EMBL/GenBank/DDBJ databases">
        <title>Ramlibacter sp. 18x22-1, whole genome shotgun sequence.</title>
        <authorList>
            <person name="Zhang X."/>
            <person name="Feng G."/>
            <person name="Zhu H."/>
        </authorList>
    </citation>
    <scope>NUCLEOTIDE SEQUENCE [LARGE SCALE GENOMIC DNA]</scope>
    <source>
        <strain evidence="1 2">18x22-1</strain>
    </source>
</reference>
<proteinExistence type="predicted"/>
<evidence type="ECO:0000313" key="2">
    <source>
        <dbReference type="Proteomes" id="UP000297839"/>
    </source>
</evidence>
<sequence>MLWTVSVEHSLAYLYVVGSGPATLPDACGLADMVATICSQTRKRRVLFDLLGADVFGFSFTEHLTLGAHVAERLAHLERVATVVIPRNRVGISERAAQHHGLLIKAFTELQPARSWLTDED</sequence>
<organism evidence="1 2">
    <name type="scientific">Ramlibacter humi</name>
    <dbReference type="NCBI Taxonomy" id="2530451"/>
    <lineage>
        <taxon>Bacteria</taxon>
        <taxon>Pseudomonadati</taxon>
        <taxon>Pseudomonadota</taxon>
        <taxon>Betaproteobacteria</taxon>
        <taxon>Burkholderiales</taxon>
        <taxon>Comamonadaceae</taxon>
        <taxon>Ramlibacter</taxon>
    </lineage>
</organism>
<comment type="caution">
    <text evidence="1">The sequence shown here is derived from an EMBL/GenBank/DDBJ whole genome shotgun (WGS) entry which is preliminary data.</text>
</comment>
<accession>A0A4Z0BFZ1</accession>
<dbReference type="Proteomes" id="UP000297839">
    <property type="component" value="Unassembled WGS sequence"/>
</dbReference>
<dbReference type="OrthoDB" id="8911189at2"/>
<keyword evidence="2" id="KW-1185">Reference proteome</keyword>
<dbReference type="EMBL" id="SMLK01000009">
    <property type="protein sequence ID" value="TFY97044.1"/>
    <property type="molecule type" value="Genomic_DNA"/>
</dbReference>
<evidence type="ECO:0000313" key="1">
    <source>
        <dbReference type="EMBL" id="TFY97044.1"/>
    </source>
</evidence>
<dbReference type="AlphaFoldDB" id="A0A4Z0BFZ1"/>